<keyword evidence="4" id="KW-1185">Reference proteome</keyword>
<dbReference type="InterPro" id="IPR025676">
    <property type="entry name" value="Clr5_dom"/>
</dbReference>
<dbReference type="PANTHER" id="PTHR38788">
    <property type="entry name" value="CLR5 DOMAIN-CONTAINING PROTEIN"/>
    <property type="match status" value="1"/>
</dbReference>
<protein>
    <recommendedName>
        <fullName evidence="2">Clr5 domain-containing protein</fullName>
    </recommendedName>
</protein>
<proteinExistence type="predicted"/>
<dbReference type="AlphaFoldDB" id="A0AAE8MII3"/>
<evidence type="ECO:0000259" key="2">
    <source>
        <dbReference type="Pfam" id="PF14420"/>
    </source>
</evidence>
<feature type="domain" description="Clr5" evidence="2">
    <location>
        <begin position="32"/>
        <end position="80"/>
    </location>
</feature>
<evidence type="ECO:0000313" key="4">
    <source>
        <dbReference type="Proteomes" id="UP001187734"/>
    </source>
</evidence>
<accession>A0AAE8MII3</accession>
<name>A0AAE8MII3_9HYPO</name>
<dbReference type="EMBL" id="ONZP01000433">
    <property type="protein sequence ID" value="SPJ84186.1"/>
    <property type="molecule type" value="Genomic_DNA"/>
</dbReference>
<organism evidence="3 4">
    <name type="scientific">Fusarium torulosum</name>
    <dbReference type="NCBI Taxonomy" id="33205"/>
    <lineage>
        <taxon>Eukaryota</taxon>
        <taxon>Fungi</taxon>
        <taxon>Dikarya</taxon>
        <taxon>Ascomycota</taxon>
        <taxon>Pezizomycotina</taxon>
        <taxon>Sordariomycetes</taxon>
        <taxon>Hypocreomycetidae</taxon>
        <taxon>Hypocreales</taxon>
        <taxon>Nectriaceae</taxon>
        <taxon>Fusarium</taxon>
    </lineage>
</organism>
<reference evidence="3" key="1">
    <citation type="submission" date="2018-03" db="EMBL/GenBank/DDBJ databases">
        <authorList>
            <person name="Guldener U."/>
        </authorList>
    </citation>
    <scope>NUCLEOTIDE SEQUENCE</scope>
</reference>
<dbReference type="PANTHER" id="PTHR38788:SF3">
    <property type="entry name" value="CLR5 DOMAIN-CONTAINING PROTEIN"/>
    <property type="match status" value="1"/>
</dbReference>
<sequence>MDTTNAQLNPPRMCTPSPTSLVPKKTVQGPTAEEWEAMKENIYQLYIIQGQPLNTLVPEMKDKHGFNATPKMYSTHFKKWSPQFNKNKKAGNGQEATSRIKIPRTRVRRHANRQKNKSEFKFCDIRPRLSSSVRLSEGHTEQRAVMNFAEVYVYGLFDTFNFSSNLFDIIVPAGTPDHSMDWQLIGDECFGAVTLLAEGKHLESRQTFDILCERLQKIIGSNDCAMIIKLWPICIRLYKTGLSLGDFSMLRRFLHFFQRLALEAYPQNHPIPNLFKVLRQTPAKELLNILQTGYLRTIHCLENRLGFGNAVVLSTWSNYMKKCNHNALPADALTSRYHYVLQEAESSFTPTATRTIEILHGYTYAAYYNNNDSALTWDLSLKMVDLAESSELMGDRPEGDVS</sequence>
<evidence type="ECO:0000256" key="1">
    <source>
        <dbReference type="SAM" id="MobiDB-lite"/>
    </source>
</evidence>
<dbReference type="Pfam" id="PF14420">
    <property type="entry name" value="Clr5"/>
    <property type="match status" value="1"/>
</dbReference>
<gene>
    <name evidence="3" type="ORF">FTOL_10703</name>
</gene>
<dbReference type="Proteomes" id="UP001187734">
    <property type="component" value="Unassembled WGS sequence"/>
</dbReference>
<comment type="caution">
    <text evidence="3">The sequence shown here is derived from an EMBL/GenBank/DDBJ whole genome shotgun (WGS) entry which is preliminary data.</text>
</comment>
<evidence type="ECO:0000313" key="3">
    <source>
        <dbReference type="EMBL" id="SPJ84186.1"/>
    </source>
</evidence>
<feature type="region of interest" description="Disordered" evidence="1">
    <location>
        <begin position="1"/>
        <end position="25"/>
    </location>
</feature>